<organism evidence="1 2">
    <name type="scientific">Psychrobacter aquaticus CMS 56</name>
    <dbReference type="NCBI Taxonomy" id="1354303"/>
    <lineage>
        <taxon>Bacteria</taxon>
        <taxon>Pseudomonadati</taxon>
        <taxon>Pseudomonadota</taxon>
        <taxon>Gammaproteobacteria</taxon>
        <taxon>Moraxellales</taxon>
        <taxon>Moraxellaceae</taxon>
        <taxon>Psychrobacter</taxon>
    </lineage>
</organism>
<dbReference type="EMBL" id="AUSW01000011">
    <property type="protein sequence ID" value="ERL56726.1"/>
    <property type="molecule type" value="Genomic_DNA"/>
</dbReference>
<dbReference type="STRING" id="1354303.M917_0356"/>
<protein>
    <recommendedName>
        <fullName evidence="3">Molecular chaperone</fullName>
    </recommendedName>
</protein>
<proteinExistence type="predicted"/>
<dbReference type="OrthoDB" id="6645966at2"/>
<evidence type="ECO:0000313" key="2">
    <source>
        <dbReference type="Proteomes" id="UP000016761"/>
    </source>
</evidence>
<dbReference type="eggNOG" id="ENOG502Z85G">
    <property type="taxonomic scope" value="Bacteria"/>
</dbReference>
<sequence>MITLSTFQAYLSAVELSPPSPNQTISVHEHELLRLLATLPARTQAQQAEQLEKILTILRAADIDGLQRLKLTATTLDALDQLVATLRQYYIYETGALSAAQLGYVAQTKSLYYLMIMVYDSVIHRKISLLSNQKKHALSSNWQRYFKATKSSTTTTLAVAIYQTLLMYQKLLGEDAICYQKPSPYLWAKINQLYSLAHEYQVVDTDLRKSIVTRHANNIHQLYCQICLYSLLNVRAMRRPNILLVQRLLPEWATRIIATIEPETETRVFVDLKSDMPPTYLTANSDINPYEDCHHCLFIELAPMVEYFESRIQVLIEEGSEGVECYLLNKILMTLSYRYLQSPLTPKAKYPVKKEAVLITGFNNIHYRVSGSQSFTSLIAMQELPDEQRPRYDTVSQKQDSSGIVISETLGSNDVLSLFRTLRLPAKSDKLDVFDKEISQTTFNDDEGFKDKARLHRDDLNVVRVDNDAATTAPPPLYTMSLFLICRSDTLTPADWSMGIVRWLNLDAKNPEVEWQVLGHKLVACGLRLESREVRSRHFVPAFMLGRNEQLGTIGTLIVPNAHFQVNDKVIMRISNKQVPLRLGRRLLITDEFSQYEVVKQSFM</sequence>
<evidence type="ECO:0008006" key="3">
    <source>
        <dbReference type="Google" id="ProtNLM"/>
    </source>
</evidence>
<dbReference type="RefSeq" id="WP_021813024.1">
    <property type="nucleotide sequence ID" value="NZ_AUSW01000011.1"/>
</dbReference>
<evidence type="ECO:0000313" key="1">
    <source>
        <dbReference type="EMBL" id="ERL56726.1"/>
    </source>
</evidence>
<keyword evidence="2" id="KW-1185">Reference proteome</keyword>
<dbReference type="AlphaFoldDB" id="U4T9C4"/>
<comment type="caution">
    <text evidence="1">The sequence shown here is derived from an EMBL/GenBank/DDBJ whole genome shotgun (WGS) entry which is preliminary data.</text>
</comment>
<accession>U4T9C4</accession>
<dbReference type="Proteomes" id="UP000016761">
    <property type="component" value="Unassembled WGS sequence"/>
</dbReference>
<name>U4T9C4_9GAMM</name>
<reference evidence="1 2" key="1">
    <citation type="journal article" date="2013" name="Genome Announc.">
        <title>Draft Genome Sequence of Psychrobacter aquaticus Strain CMS 56T, Isolated from a Cyanobacterial Mat Sample Collected from Water Bodies in the McMurdo Dry Valley Region of Antarctica.</title>
        <authorList>
            <person name="Reddy G.S."/>
            <person name="Ara S."/>
            <person name="Singh A."/>
            <person name="Kumar Pinnaka A."/>
            <person name="Shivaji S."/>
        </authorList>
    </citation>
    <scope>NUCLEOTIDE SEQUENCE [LARGE SCALE GENOMIC DNA]</scope>
    <source>
        <strain evidence="1 2">CMS 56</strain>
    </source>
</reference>
<dbReference type="PATRIC" id="fig|1354303.4.peg.349"/>
<gene>
    <name evidence="1" type="ORF">M917_0356</name>
</gene>